<evidence type="ECO:0000313" key="2">
    <source>
        <dbReference type="EMBL" id="OAQ65874.1"/>
    </source>
</evidence>
<dbReference type="STRING" id="1380566.A0A179FK09"/>
<dbReference type="GO" id="GO:0030010">
    <property type="term" value="P:establishment of cell polarity"/>
    <property type="evidence" value="ECO:0007669"/>
    <property type="project" value="TreeGrafter"/>
</dbReference>
<dbReference type="GO" id="GO:0005634">
    <property type="term" value="C:nucleus"/>
    <property type="evidence" value="ECO:0007669"/>
    <property type="project" value="TreeGrafter"/>
</dbReference>
<dbReference type="KEGG" id="pchm:VFPPC_07508"/>
<dbReference type="SUPFAM" id="SSF48065">
    <property type="entry name" value="DBL homology domain (DH-domain)"/>
    <property type="match status" value="1"/>
</dbReference>
<dbReference type="GO" id="GO:0000935">
    <property type="term" value="C:division septum"/>
    <property type="evidence" value="ECO:0007669"/>
    <property type="project" value="TreeGrafter"/>
</dbReference>
<dbReference type="GO" id="GO:0031106">
    <property type="term" value="P:septin ring organization"/>
    <property type="evidence" value="ECO:0007669"/>
    <property type="project" value="TreeGrafter"/>
</dbReference>
<dbReference type="InterPro" id="IPR000219">
    <property type="entry name" value="DH_dom"/>
</dbReference>
<dbReference type="GO" id="GO:0005085">
    <property type="term" value="F:guanyl-nucleotide exchange factor activity"/>
    <property type="evidence" value="ECO:0007669"/>
    <property type="project" value="InterPro"/>
</dbReference>
<dbReference type="AlphaFoldDB" id="A0A179FK09"/>
<dbReference type="Gene3D" id="1.20.900.10">
    <property type="entry name" value="Dbl homology (DH) domain"/>
    <property type="match status" value="1"/>
</dbReference>
<sequence length="342" mass="39080">MRAPISLPTEQNPARTTKYDLIVSEIVSTERGYVQALERLVDLRRLVQDQGVLAADVVDEVFGKVNALIDFQRRFLDRLESVSLLPTEAQDLSVVFSMLDDAADVYITYIANHKRHLKAAIREQQKMLMATGSADVLEQVTDHAMIHLTFQRPYSRFAKYSCFLKELLHEIQADETKFAALQATSASYHRTLHKAGMALMEMSLNDELTKLWNRVEDWKGLQPNTFGRLVAFDTMRCQTGHHGRSERSFQVYLFEKVLICCKKKFYGDGSPVSLTLRLKGRIFLKNVLDFDTSSEPPYRLNVHWKSADGVEKTTILFASAGMMESWSTKMRQLWDRIPGSSS</sequence>
<comment type="caution">
    <text evidence="2">The sequence shown here is derived from an EMBL/GenBank/DDBJ whole genome shotgun (WGS) entry which is preliminary data.</text>
</comment>
<evidence type="ECO:0000259" key="1">
    <source>
        <dbReference type="PROSITE" id="PS50010"/>
    </source>
</evidence>
<dbReference type="GO" id="GO:0005737">
    <property type="term" value="C:cytoplasm"/>
    <property type="evidence" value="ECO:0007669"/>
    <property type="project" value="TreeGrafter"/>
</dbReference>
<dbReference type="Gene3D" id="2.30.29.30">
    <property type="entry name" value="Pleckstrin-homology domain (PH domain)/Phosphotyrosine-binding domain (PTB)"/>
    <property type="match status" value="1"/>
</dbReference>
<dbReference type="PANTHER" id="PTHR47339">
    <property type="entry name" value="CELL DIVISION CONTROL PROTEIN 24"/>
    <property type="match status" value="1"/>
</dbReference>
<dbReference type="GO" id="GO:0043332">
    <property type="term" value="C:mating projection tip"/>
    <property type="evidence" value="ECO:0007669"/>
    <property type="project" value="TreeGrafter"/>
</dbReference>
<dbReference type="GeneID" id="28850349"/>
<gene>
    <name evidence="2" type="ORF">VFPPC_07508</name>
</gene>
<dbReference type="Pfam" id="PF15411">
    <property type="entry name" value="PH_10"/>
    <property type="match status" value="1"/>
</dbReference>
<feature type="domain" description="DH" evidence="1">
    <location>
        <begin position="18"/>
        <end position="195"/>
    </location>
</feature>
<dbReference type="PANTHER" id="PTHR47339:SF1">
    <property type="entry name" value="CELL DIVISION CONTROL PROTEIN 24"/>
    <property type="match status" value="1"/>
</dbReference>
<name>A0A179FK09_METCM</name>
<reference evidence="2 3" key="1">
    <citation type="journal article" date="2016" name="PLoS Pathog.">
        <title>Biosynthesis of antibiotic leucinostatins in bio-control fungus Purpureocillium lilacinum and their inhibition on phytophthora revealed by genome mining.</title>
        <authorList>
            <person name="Wang G."/>
            <person name="Liu Z."/>
            <person name="Lin R."/>
            <person name="Li E."/>
            <person name="Mao Z."/>
            <person name="Ling J."/>
            <person name="Yang Y."/>
            <person name="Yin W.B."/>
            <person name="Xie B."/>
        </authorList>
    </citation>
    <scope>NUCLEOTIDE SEQUENCE [LARGE SCALE GENOMIC DNA]</scope>
    <source>
        <strain evidence="2">170</strain>
    </source>
</reference>
<dbReference type="Proteomes" id="UP000078397">
    <property type="component" value="Unassembled WGS sequence"/>
</dbReference>
<dbReference type="SUPFAM" id="SSF50729">
    <property type="entry name" value="PH domain-like"/>
    <property type="match status" value="1"/>
</dbReference>
<accession>A0A179FK09</accession>
<organism evidence="2 3">
    <name type="scientific">Pochonia chlamydosporia 170</name>
    <dbReference type="NCBI Taxonomy" id="1380566"/>
    <lineage>
        <taxon>Eukaryota</taxon>
        <taxon>Fungi</taxon>
        <taxon>Dikarya</taxon>
        <taxon>Ascomycota</taxon>
        <taxon>Pezizomycotina</taxon>
        <taxon>Sordariomycetes</taxon>
        <taxon>Hypocreomycetidae</taxon>
        <taxon>Hypocreales</taxon>
        <taxon>Clavicipitaceae</taxon>
        <taxon>Pochonia</taxon>
    </lineage>
</organism>
<dbReference type="OrthoDB" id="19923at2759"/>
<dbReference type="InterPro" id="IPR035899">
    <property type="entry name" value="DBL_dom_sf"/>
</dbReference>
<protein>
    <submittedName>
        <fullName evidence="2">RhoGEF domain-containing protein</fullName>
    </submittedName>
</protein>
<dbReference type="InterPro" id="IPR053026">
    <property type="entry name" value="CDC42_GEF"/>
</dbReference>
<dbReference type="InterPro" id="IPR011993">
    <property type="entry name" value="PH-like_dom_sf"/>
</dbReference>
<dbReference type="Pfam" id="PF00621">
    <property type="entry name" value="RhoGEF"/>
    <property type="match status" value="1"/>
</dbReference>
<keyword evidence="3" id="KW-1185">Reference proteome</keyword>
<proteinExistence type="predicted"/>
<dbReference type="SMART" id="SM00325">
    <property type="entry name" value="RhoGEF"/>
    <property type="match status" value="1"/>
</dbReference>
<dbReference type="EMBL" id="LSBJ02000004">
    <property type="protein sequence ID" value="OAQ65874.1"/>
    <property type="molecule type" value="Genomic_DNA"/>
</dbReference>
<evidence type="ECO:0000313" key="3">
    <source>
        <dbReference type="Proteomes" id="UP000078397"/>
    </source>
</evidence>
<dbReference type="PROSITE" id="PS50010">
    <property type="entry name" value="DH_2"/>
    <property type="match status" value="1"/>
</dbReference>
<dbReference type="RefSeq" id="XP_018142961.1">
    <property type="nucleotide sequence ID" value="XM_018286355.1"/>
</dbReference>